<evidence type="ECO:0000313" key="3">
    <source>
        <dbReference type="EMBL" id="CAK9088893.1"/>
    </source>
</evidence>
<reference evidence="3 4" key="1">
    <citation type="submission" date="2024-02" db="EMBL/GenBank/DDBJ databases">
        <authorList>
            <person name="Chen Y."/>
            <person name="Shah S."/>
            <person name="Dougan E. K."/>
            <person name="Thang M."/>
            <person name="Chan C."/>
        </authorList>
    </citation>
    <scope>NUCLEOTIDE SEQUENCE [LARGE SCALE GENOMIC DNA]</scope>
</reference>
<comment type="caution">
    <text evidence="3">The sequence shown here is derived from an EMBL/GenBank/DDBJ whole genome shotgun (WGS) entry which is preliminary data.</text>
</comment>
<evidence type="ECO:0000259" key="2">
    <source>
        <dbReference type="Pfam" id="PF24621"/>
    </source>
</evidence>
<sequence length="818" mass="89265">MEIDFSQDFARWTAEVAASPLQLRGASASPSPSAFRPVELFASPEGSPSLHDDVLSGISEPREDAFVSSQASVRQLEYGKLERWIAAGGSVENFAPWFREMLMDQDEHALVSALRAVAQHYRSSAQQQALGVQKEGQVFVPPVPCYWLPTLAERLKGTTEKVAHEAAKLVAAVLLAAPTRTADRRAVGDGLQADAEHEFFRRFALLELRAKGQLLAACKDVLQPEDYQVMAQAVSDEQELQVVVEDAVHETPSSPSLTSPGSRPCRSDALWANEPKTWRQRVRCLEHLAEQREGEGLGGLWPQLLLQVEDDHPAVSAAAMHCLACLAPQMSPPREHLVSRLANALRQRLREPRCRLRNAALELLNAVSGQRQLQLVSMTLQMPKDRVRKALQEAKRSEGAGAGPGAGEMSQLEALLSEAFPSRSGLNTPSPARLAITAISPQKPTPSTRTPSSTPEEVLQAGRTCDATPPQTFLKGQISTPPRKVLSLDCGRGSGEKLDKLPSDSKLLSFEATPDQRASTKANVVSGEEEDFQVDRSQKEEITFKFADRAEVPGWLGVDVQSEVIGRILEVKPDRILLVTETVVDELHGDYFKPLMSGGSSGGSGDNFLGGELPPMNKFVLPGGDESKSWDYLSSELFSGLGELAKNAALLGGKHAEGFRKALSSDRINADAGGSGDEFTMDDKMLMELLALGIDAKMSVLADDAYEKNCGMIFEYGHTVSHAIEKAYGDGVIPHGLGVTYGMLSSRCGHKPELSGWMLSRRLWSGTSGVHRGRLGTAFLVPDDHTIWVPFVTGYNKDLHLARGWEVWMCIWFYDMLT</sequence>
<dbReference type="Proteomes" id="UP001642484">
    <property type="component" value="Unassembled WGS sequence"/>
</dbReference>
<dbReference type="InterPro" id="IPR011989">
    <property type="entry name" value="ARM-like"/>
</dbReference>
<feature type="domain" description="3-dehydroquinate synthase C-terminal" evidence="2">
    <location>
        <begin position="680"/>
        <end position="745"/>
    </location>
</feature>
<feature type="compositionally biased region" description="Low complexity" evidence="1">
    <location>
        <begin position="440"/>
        <end position="455"/>
    </location>
</feature>
<protein>
    <recommendedName>
        <fullName evidence="2">3-dehydroquinate synthase C-terminal domain-containing protein</fullName>
    </recommendedName>
</protein>
<keyword evidence="4" id="KW-1185">Reference proteome</keyword>
<dbReference type="SUPFAM" id="SSF48371">
    <property type="entry name" value="ARM repeat"/>
    <property type="match status" value="1"/>
</dbReference>
<gene>
    <name evidence="3" type="ORF">CCMP2556_LOCUS42838</name>
</gene>
<dbReference type="EMBL" id="CAXAMN010024694">
    <property type="protein sequence ID" value="CAK9088893.1"/>
    <property type="molecule type" value="Genomic_DNA"/>
</dbReference>
<dbReference type="InterPro" id="IPR056179">
    <property type="entry name" value="DHQS_C"/>
</dbReference>
<evidence type="ECO:0000313" key="4">
    <source>
        <dbReference type="Proteomes" id="UP001642484"/>
    </source>
</evidence>
<dbReference type="Gene3D" id="1.25.10.10">
    <property type="entry name" value="Leucine-rich Repeat Variant"/>
    <property type="match status" value="1"/>
</dbReference>
<evidence type="ECO:0000256" key="1">
    <source>
        <dbReference type="SAM" id="MobiDB-lite"/>
    </source>
</evidence>
<organism evidence="3 4">
    <name type="scientific">Durusdinium trenchii</name>
    <dbReference type="NCBI Taxonomy" id="1381693"/>
    <lineage>
        <taxon>Eukaryota</taxon>
        <taxon>Sar</taxon>
        <taxon>Alveolata</taxon>
        <taxon>Dinophyceae</taxon>
        <taxon>Suessiales</taxon>
        <taxon>Symbiodiniaceae</taxon>
        <taxon>Durusdinium</taxon>
    </lineage>
</organism>
<name>A0ABP0QKW5_9DINO</name>
<dbReference type="Pfam" id="PF24621">
    <property type="entry name" value="DHQS_C"/>
    <property type="match status" value="1"/>
</dbReference>
<dbReference type="InterPro" id="IPR016024">
    <property type="entry name" value="ARM-type_fold"/>
</dbReference>
<dbReference type="SUPFAM" id="SSF56796">
    <property type="entry name" value="Dehydroquinate synthase-like"/>
    <property type="match status" value="1"/>
</dbReference>
<proteinExistence type="predicted"/>
<accession>A0ABP0QKW5</accession>
<feature type="region of interest" description="Disordered" evidence="1">
    <location>
        <begin position="438"/>
        <end position="479"/>
    </location>
</feature>
<dbReference type="Gene3D" id="1.20.1090.10">
    <property type="entry name" value="Dehydroquinate synthase-like - alpha domain"/>
    <property type="match status" value="1"/>
</dbReference>